<dbReference type="Pfam" id="PF05014">
    <property type="entry name" value="Nuc_deoxyrib_tr"/>
    <property type="match status" value="1"/>
</dbReference>
<evidence type="ECO:0000313" key="1">
    <source>
        <dbReference type="EMBL" id="MEQ2565891.1"/>
    </source>
</evidence>
<dbReference type="SUPFAM" id="SSF52309">
    <property type="entry name" value="N-(deoxy)ribosyltransferase-like"/>
    <property type="match status" value="1"/>
</dbReference>
<dbReference type="EMBL" id="JBBMFI010000021">
    <property type="protein sequence ID" value="MEQ2565891.1"/>
    <property type="molecule type" value="Genomic_DNA"/>
</dbReference>
<evidence type="ECO:0000313" key="2">
    <source>
        <dbReference type="Proteomes" id="UP001478133"/>
    </source>
</evidence>
<protein>
    <submittedName>
        <fullName evidence="1">Nucleoside 2-deoxyribosyltransferase</fullName>
    </submittedName>
</protein>
<name>A0ABV1HV04_9FIRM</name>
<dbReference type="Gene3D" id="3.40.50.450">
    <property type="match status" value="1"/>
</dbReference>
<keyword evidence="2" id="KW-1185">Reference proteome</keyword>
<gene>
    <name evidence="1" type="ORF">ABFO16_06525</name>
</gene>
<comment type="caution">
    <text evidence="1">The sequence shown here is derived from an EMBL/GenBank/DDBJ whole genome shotgun (WGS) entry which is preliminary data.</text>
</comment>
<accession>A0ABV1HV04</accession>
<sequence>MKIYLASPFFNEKELENVKIAEKILTERGFSLFSPRLNEVRTDENTQQSWWSKETFMNDKKFIDWADVVVMLYYGGYSDSGTAWECGYAYGTNTPVVVVQLGEDSNLMVHEGCHSNITLEELRTYDFEMLPAKPYKGKMF</sequence>
<dbReference type="InterPro" id="IPR007710">
    <property type="entry name" value="Nucleoside_deoxyribTrfase"/>
</dbReference>
<proteinExistence type="predicted"/>
<dbReference type="Proteomes" id="UP001478133">
    <property type="component" value="Unassembled WGS sequence"/>
</dbReference>
<reference evidence="1 2" key="1">
    <citation type="submission" date="2024-03" db="EMBL/GenBank/DDBJ databases">
        <title>Human intestinal bacterial collection.</title>
        <authorList>
            <person name="Pauvert C."/>
            <person name="Hitch T.C.A."/>
            <person name="Clavel T."/>
        </authorList>
    </citation>
    <scope>NUCLEOTIDE SEQUENCE [LARGE SCALE GENOMIC DNA]</scope>
    <source>
        <strain evidence="1 2">CLA-AP-H18</strain>
    </source>
</reference>
<dbReference type="RefSeq" id="WP_211147453.1">
    <property type="nucleotide sequence ID" value="NZ_JBBMEY010000022.1"/>
</dbReference>
<organism evidence="1 2">
    <name type="scientific">Ruminococcoides intestinihominis</name>
    <dbReference type="NCBI Taxonomy" id="3133161"/>
    <lineage>
        <taxon>Bacteria</taxon>
        <taxon>Bacillati</taxon>
        <taxon>Bacillota</taxon>
        <taxon>Clostridia</taxon>
        <taxon>Eubacteriales</taxon>
        <taxon>Oscillospiraceae</taxon>
        <taxon>Ruminococcoides</taxon>
    </lineage>
</organism>